<keyword evidence="4" id="KW-1185">Reference proteome</keyword>
<dbReference type="Proteomes" id="UP000654075">
    <property type="component" value="Unassembled WGS sequence"/>
</dbReference>
<dbReference type="Proteomes" id="UP000626109">
    <property type="component" value="Unassembled WGS sequence"/>
</dbReference>
<name>A0A813JH92_POLGL</name>
<organism evidence="2 3">
    <name type="scientific">Polarella glacialis</name>
    <name type="common">Dinoflagellate</name>
    <dbReference type="NCBI Taxonomy" id="89957"/>
    <lineage>
        <taxon>Eukaryota</taxon>
        <taxon>Sar</taxon>
        <taxon>Alveolata</taxon>
        <taxon>Dinophyceae</taxon>
        <taxon>Suessiales</taxon>
        <taxon>Suessiaceae</taxon>
        <taxon>Polarella</taxon>
    </lineage>
</organism>
<evidence type="ECO:0000313" key="2">
    <source>
        <dbReference type="EMBL" id="CAE8681762.1"/>
    </source>
</evidence>
<gene>
    <name evidence="1" type="ORF">PGLA1383_LOCUS35351</name>
    <name evidence="2" type="ORF">PGLA2088_LOCUS22591</name>
</gene>
<evidence type="ECO:0000313" key="4">
    <source>
        <dbReference type="Proteomes" id="UP000654075"/>
    </source>
</evidence>
<reference evidence="2" key="1">
    <citation type="submission" date="2021-02" db="EMBL/GenBank/DDBJ databases">
        <authorList>
            <person name="Dougan E. K."/>
            <person name="Rhodes N."/>
            <person name="Thang M."/>
            <person name="Chan C."/>
        </authorList>
    </citation>
    <scope>NUCLEOTIDE SEQUENCE</scope>
</reference>
<sequence>MGATMTKEQVCKAVWDISFHEDAGKRWDLCQSLGKLPQFEKAFHTMNKVREGHVAAAVGLGVAAAFTAGATAGLCATTTAKAAACECNFLAYCIQVGLKSGMIQAPKPSGKDMVDPKKIPDLQLWGVCQRLMQEENMAAEYALVKAQHDCFVVKIVSICISAGAGGGDLVDFGLELDGMPEFVDTLKEVKSHIGSFEDGQELHELASKSDPDLLRGFIAGAMARRRARTK</sequence>
<evidence type="ECO:0000313" key="1">
    <source>
        <dbReference type="EMBL" id="CAE8617691.1"/>
    </source>
</evidence>
<dbReference type="EMBL" id="CAJNNW010025991">
    <property type="protein sequence ID" value="CAE8681762.1"/>
    <property type="molecule type" value="Genomic_DNA"/>
</dbReference>
<protein>
    <submittedName>
        <fullName evidence="2">Uncharacterized protein</fullName>
    </submittedName>
</protein>
<evidence type="ECO:0000313" key="3">
    <source>
        <dbReference type="Proteomes" id="UP000626109"/>
    </source>
</evidence>
<dbReference type="AlphaFoldDB" id="A0A813JH92"/>
<proteinExistence type="predicted"/>
<accession>A0A813JH92</accession>
<comment type="caution">
    <text evidence="2">The sequence shown here is derived from an EMBL/GenBank/DDBJ whole genome shotgun (WGS) entry which is preliminary data.</text>
</comment>
<dbReference type="EMBL" id="CAJNNV010026253">
    <property type="protein sequence ID" value="CAE8617691.1"/>
    <property type="molecule type" value="Genomic_DNA"/>
</dbReference>